<dbReference type="EMBL" id="KN825004">
    <property type="protein sequence ID" value="KIK96091.1"/>
    <property type="molecule type" value="Genomic_DNA"/>
</dbReference>
<feature type="region of interest" description="Disordered" evidence="1">
    <location>
        <begin position="77"/>
        <end position="110"/>
    </location>
</feature>
<dbReference type="STRING" id="930991.A0A0D0DZN8"/>
<dbReference type="InParanoid" id="A0A0D0DZN8"/>
<dbReference type="OrthoDB" id="3270840at2759"/>
<reference evidence="2 3" key="1">
    <citation type="submission" date="2014-04" db="EMBL/GenBank/DDBJ databases">
        <authorList>
            <consortium name="DOE Joint Genome Institute"/>
            <person name="Kuo A."/>
            <person name="Kohler A."/>
            <person name="Jargeat P."/>
            <person name="Nagy L.G."/>
            <person name="Floudas D."/>
            <person name="Copeland A."/>
            <person name="Barry K.W."/>
            <person name="Cichocki N."/>
            <person name="Veneault-Fourrey C."/>
            <person name="LaButti K."/>
            <person name="Lindquist E.A."/>
            <person name="Lipzen A."/>
            <person name="Lundell T."/>
            <person name="Morin E."/>
            <person name="Murat C."/>
            <person name="Sun H."/>
            <person name="Tunlid A."/>
            <person name="Henrissat B."/>
            <person name="Grigoriev I.V."/>
            <person name="Hibbett D.S."/>
            <person name="Martin F."/>
            <person name="Nordberg H.P."/>
            <person name="Cantor M.N."/>
            <person name="Hua S.X."/>
        </authorList>
    </citation>
    <scope>NUCLEOTIDE SEQUENCE [LARGE SCALE GENOMIC DNA]</scope>
    <source>
        <strain evidence="2 3">Ve08.2h10</strain>
    </source>
</reference>
<feature type="compositionally biased region" description="Basic and acidic residues" evidence="1">
    <location>
        <begin position="336"/>
        <end position="346"/>
    </location>
</feature>
<feature type="compositionally biased region" description="Basic and acidic residues" evidence="1">
    <location>
        <begin position="1"/>
        <end position="16"/>
    </location>
</feature>
<evidence type="ECO:0000256" key="1">
    <source>
        <dbReference type="SAM" id="MobiDB-lite"/>
    </source>
</evidence>
<feature type="region of interest" description="Disordered" evidence="1">
    <location>
        <begin position="1"/>
        <end position="25"/>
    </location>
</feature>
<accession>A0A0D0DZN8</accession>
<evidence type="ECO:0000313" key="3">
    <source>
        <dbReference type="Proteomes" id="UP000054538"/>
    </source>
</evidence>
<evidence type="ECO:0000313" key="2">
    <source>
        <dbReference type="EMBL" id="KIK96091.1"/>
    </source>
</evidence>
<sequence length="382" mass="41724">MPLRYRRESPPRERPPSDIIEPTDADDSIVLSDLLRTGEASRLRRRGAMRLDHNQMSAHRNEGGRATPPTVVVARTPSWIEPPSDDDESTQTWEQGYDPGLSPRPESRSVGGLDTYGYTLYCGGEEPSSSLLAQRSSLYARSPLPSYPPAPSRINQRKHDVRLQTNGCGAVIHLRASRRGGSSVWVGKDKATSAVVPMDASYFERSAVVRMMSSACGCLREGVGCAICGNTLGTRYKPCQAAAEGLFSPQYTSQMPLCPQGPRYWHGQPSGPTSENTSLSYVYTFFASNVTCGSSIPTAQDTTPSSPQESFYTAGNRFNLDFFDRPASESPLPMTEEDRSTSEQEGSRSQTELQFDPDGAPLPSDPGSPDKTGMELILLPER</sequence>
<reference evidence="3" key="2">
    <citation type="submission" date="2015-01" db="EMBL/GenBank/DDBJ databases">
        <title>Evolutionary Origins and Diversification of the Mycorrhizal Mutualists.</title>
        <authorList>
            <consortium name="DOE Joint Genome Institute"/>
            <consortium name="Mycorrhizal Genomics Consortium"/>
            <person name="Kohler A."/>
            <person name="Kuo A."/>
            <person name="Nagy L.G."/>
            <person name="Floudas D."/>
            <person name="Copeland A."/>
            <person name="Barry K.W."/>
            <person name="Cichocki N."/>
            <person name="Veneault-Fourrey C."/>
            <person name="LaButti K."/>
            <person name="Lindquist E.A."/>
            <person name="Lipzen A."/>
            <person name="Lundell T."/>
            <person name="Morin E."/>
            <person name="Murat C."/>
            <person name="Riley R."/>
            <person name="Ohm R."/>
            <person name="Sun H."/>
            <person name="Tunlid A."/>
            <person name="Henrissat B."/>
            <person name="Grigoriev I.V."/>
            <person name="Hibbett D.S."/>
            <person name="Martin F."/>
        </authorList>
    </citation>
    <scope>NUCLEOTIDE SEQUENCE [LARGE SCALE GENOMIC DNA]</scope>
    <source>
        <strain evidence="3">Ve08.2h10</strain>
    </source>
</reference>
<keyword evidence="3" id="KW-1185">Reference proteome</keyword>
<name>A0A0D0DZN8_9AGAM</name>
<feature type="region of interest" description="Disordered" evidence="1">
    <location>
        <begin position="322"/>
        <end position="382"/>
    </location>
</feature>
<proteinExistence type="predicted"/>
<dbReference type="AlphaFoldDB" id="A0A0D0DZN8"/>
<dbReference type="Proteomes" id="UP000054538">
    <property type="component" value="Unassembled WGS sequence"/>
</dbReference>
<organism evidence="2 3">
    <name type="scientific">Paxillus rubicundulus Ve08.2h10</name>
    <dbReference type="NCBI Taxonomy" id="930991"/>
    <lineage>
        <taxon>Eukaryota</taxon>
        <taxon>Fungi</taxon>
        <taxon>Dikarya</taxon>
        <taxon>Basidiomycota</taxon>
        <taxon>Agaricomycotina</taxon>
        <taxon>Agaricomycetes</taxon>
        <taxon>Agaricomycetidae</taxon>
        <taxon>Boletales</taxon>
        <taxon>Paxilineae</taxon>
        <taxon>Paxillaceae</taxon>
        <taxon>Paxillus</taxon>
    </lineage>
</organism>
<protein>
    <submittedName>
        <fullName evidence="2">Uncharacterized protein</fullName>
    </submittedName>
</protein>
<gene>
    <name evidence="2" type="ORF">PAXRUDRAFT_139241</name>
</gene>
<dbReference type="HOGENOM" id="CLU_042826_0_0_1"/>